<reference evidence="1" key="1">
    <citation type="submission" date="2022-04" db="EMBL/GenBank/DDBJ databases">
        <title>Jade perch genome.</title>
        <authorList>
            <person name="Chao B."/>
        </authorList>
    </citation>
    <scope>NUCLEOTIDE SEQUENCE</scope>
    <source>
        <strain evidence="1">CB-2022</strain>
    </source>
</reference>
<protein>
    <submittedName>
        <fullName evidence="1">Uncharacterized protein</fullName>
    </submittedName>
</protein>
<evidence type="ECO:0000313" key="1">
    <source>
        <dbReference type="EMBL" id="KAI3372591.1"/>
    </source>
</evidence>
<dbReference type="EMBL" id="CM041535">
    <property type="protein sequence ID" value="KAI3372591.1"/>
    <property type="molecule type" value="Genomic_DNA"/>
</dbReference>
<organism evidence="1 2">
    <name type="scientific">Scortum barcoo</name>
    <name type="common">barcoo grunter</name>
    <dbReference type="NCBI Taxonomy" id="214431"/>
    <lineage>
        <taxon>Eukaryota</taxon>
        <taxon>Metazoa</taxon>
        <taxon>Chordata</taxon>
        <taxon>Craniata</taxon>
        <taxon>Vertebrata</taxon>
        <taxon>Euteleostomi</taxon>
        <taxon>Actinopterygii</taxon>
        <taxon>Neopterygii</taxon>
        <taxon>Teleostei</taxon>
        <taxon>Neoteleostei</taxon>
        <taxon>Acanthomorphata</taxon>
        <taxon>Eupercaria</taxon>
        <taxon>Centrarchiformes</taxon>
        <taxon>Terapontoidei</taxon>
        <taxon>Terapontidae</taxon>
        <taxon>Scortum</taxon>
    </lineage>
</organism>
<gene>
    <name evidence="1" type="ORF">L3Q82_023065</name>
</gene>
<keyword evidence="2" id="KW-1185">Reference proteome</keyword>
<comment type="caution">
    <text evidence="1">The sequence shown here is derived from an EMBL/GenBank/DDBJ whole genome shotgun (WGS) entry which is preliminary data.</text>
</comment>
<feature type="non-terminal residue" evidence="1">
    <location>
        <position position="111"/>
    </location>
</feature>
<evidence type="ECO:0000313" key="2">
    <source>
        <dbReference type="Proteomes" id="UP000831701"/>
    </source>
</evidence>
<accession>A0ACB8WXX0</accession>
<dbReference type="Proteomes" id="UP000831701">
    <property type="component" value="Chromosome 5"/>
</dbReference>
<sequence>MERELDRRIGAGAASAVMWSVYRTIVVKKELSRKGGVPGMSHREEASGRDTLERLCLSRLAWKCLGIPLEELEEVSREGEGKSGHLCLDCCLRDQVPDKQRKMGGWMDIKQ</sequence>
<name>A0ACB8WXX0_9TELE</name>
<proteinExistence type="predicted"/>